<dbReference type="SMART" id="SM00360">
    <property type="entry name" value="RRM"/>
    <property type="match status" value="1"/>
</dbReference>
<dbReference type="OrthoDB" id="439808at2759"/>
<evidence type="ECO:0000313" key="7">
    <source>
        <dbReference type="Proteomes" id="UP001141806"/>
    </source>
</evidence>
<comment type="subcellular location">
    <subcellularLocation>
        <location evidence="1">Nucleus</location>
    </subcellularLocation>
</comment>
<feature type="compositionally biased region" description="Acidic residues" evidence="4">
    <location>
        <begin position="164"/>
        <end position="175"/>
    </location>
</feature>
<accession>A0A9Q0R4C3</accession>
<keyword evidence="3" id="KW-0694">RNA-binding</keyword>
<dbReference type="GO" id="GO:0005685">
    <property type="term" value="C:U1 snRNP"/>
    <property type="evidence" value="ECO:0007669"/>
    <property type="project" value="TreeGrafter"/>
</dbReference>
<comment type="caution">
    <text evidence="6">The sequence shown here is derived from an EMBL/GenBank/DDBJ whole genome shotgun (WGS) entry which is preliminary data.</text>
</comment>
<feature type="compositionally biased region" description="Basic residues" evidence="4">
    <location>
        <begin position="318"/>
        <end position="334"/>
    </location>
</feature>
<evidence type="ECO:0000313" key="6">
    <source>
        <dbReference type="EMBL" id="KAJ4982347.1"/>
    </source>
</evidence>
<dbReference type="InterPro" id="IPR051183">
    <property type="entry name" value="U1_U11-U12_snRNP_70-35kDa"/>
</dbReference>
<dbReference type="InterPro" id="IPR000504">
    <property type="entry name" value="RRM_dom"/>
</dbReference>
<dbReference type="GO" id="GO:0030619">
    <property type="term" value="F:U1 snRNA binding"/>
    <property type="evidence" value="ECO:0007669"/>
    <property type="project" value="TreeGrafter"/>
</dbReference>
<dbReference type="GO" id="GO:0003729">
    <property type="term" value="F:mRNA binding"/>
    <property type="evidence" value="ECO:0007669"/>
    <property type="project" value="TreeGrafter"/>
</dbReference>
<organism evidence="6 7">
    <name type="scientific">Protea cynaroides</name>
    <dbReference type="NCBI Taxonomy" id="273540"/>
    <lineage>
        <taxon>Eukaryota</taxon>
        <taxon>Viridiplantae</taxon>
        <taxon>Streptophyta</taxon>
        <taxon>Embryophyta</taxon>
        <taxon>Tracheophyta</taxon>
        <taxon>Spermatophyta</taxon>
        <taxon>Magnoliopsida</taxon>
        <taxon>Proteales</taxon>
        <taxon>Proteaceae</taxon>
        <taxon>Protea</taxon>
    </lineage>
</organism>
<gene>
    <name evidence="6" type="ORF">NE237_033184</name>
</gene>
<feature type="domain" description="RRM" evidence="5">
    <location>
        <begin position="474"/>
        <end position="552"/>
    </location>
</feature>
<dbReference type="AlphaFoldDB" id="A0A9Q0R4C3"/>
<dbReference type="EMBL" id="JAMYWD010000001">
    <property type="protein sequence ID" value="KAJ4982347.1"/>
    <property type="molecule type" value="Genomic_DNA"/>
</dbReference>
<dbReference type="GO" id="GO:0000398">
    <property type="term" value="P:mRNA splicing, via spliceosome"/>
    <property type="evidence" value="ECO:0007669"/>
    <property type="project" value="TreeGrafter"/>
</dbReference>
<evidence type="ECO:0000256" key="4">
    <source>
        <dbReference type="SAM" id="MobiDB-lite"/>
    </source>
</evidence>
<dbReference type="PROSITE" id="PS50102">
    <property type="entry name" value="RRM"/>
    <property type="match status" value="1"/>
</dbReference>
<reference evidence="6" key="1">
    <citation type="journal article" date="2023" name="Plant J.">
        <title>The genome of the king protea, Protea cynaroides.</title>
        <authorList>
            <person name="Chang J."/>
            <person name="Duong T.A."/>
            <person name="Schoeman C."/>
            <person name="Ma X."/>
            <person name="Roodt D."/>
            <person name="Barker N."/>
            <person name="Li Z."/>
            <person name="Van de Peer Y."/>
            <person name="Mizrachi E."/>
        </authorList>
    </citation>
    <scope>NUCLEOTIDE SEQUENCE</scope>
    <source>
        <tissue evidence="6">Young leaves</tissue>
    </source>
</reference>
<dbReference type="InterPro" id="IPR012677">
    <property type="entry name" value="Nucleotide-bd_a/b_plait_sf"/>
</dbReference>
<feature type="compositionally biased region" description="Basic and acidic residues" evidence="4">
    <location>
        <begin position="387"/>
        <end position="415"/>
    </location>
</feature>
<feature type="compositionally biased region" description="Basic and acidic residues" evidence="4">
    <location>
        <begin position="146"/>
        <end position="162"/>
    </location>
</feature>
<dbReference type="PANTHER" id="PTHR13952">
    <property type="entry name" value="U1 SMALL NUCLEAR RIBONUCLEOPROTEIN 70 KD"/>
    <property type="match status" value="1"/>
</dbReference>
<dbReference type="Gene3D" id="3.30.70.330">
    <property type="match status" value="1"/>
</dbReference>
<keyword evidence="7" id="KW-1185">Reference proteome</keyword>
<dbReference type="GO" id="GO:0071004">
    <property type="term" value="C:U2-type prespliceosome"/>
    <property type="evidence" value="ECO:0007669"/>
    <property type="project" value="TreeGrafter"/>
</dbReference>
<keyword evidence="2" id="KW-0539">Nucleus</keyword>
<dbReference type="Proteomes" id="UP001141806">
    <property type="component" value="Unassembled WGS sequence"/>
</dbReference>
<dbReference type="InterPro" id="IPR035979">
    <property type="entry name" value="RBD_domain_sf"/>
</dbReference>
<dbReference type="GO" id="GO:0071011">
    <property type="term" value="C:precatalytic spliceosome"/>
    <property type="evidence" value="ECO:0007669"/>
    <property type="project" value="TreeGrafter"/>
</dbReference>
<feature type="compositionally biased region" description="Basic and acidic residues" evidence="4">
    <location>
        <begin position="363"/>
        <end position="379"/>
    </location>
</feature>
<feature type="compositionally biased region" description="Low complexity" evidence="4">
    <location>
        <begin position="439"/>
        <end position="451"/>
    </location>
</feature>
<evidence type="ECO:0000259" key="5">
    <source>
        <dbReference type="PROSITE" id="PS50102"/>
    </source>
</evidence>
<evidence type="ECO:0000256" key="1">
    <source>
        <dbReference type="ARBA" id="ARBA00004123"/>
    </source>
</evidence>
<feature type="compositionally biased region" description="Basic and acidic residues" evidence="4">
    <location>
        <begin position="97"/>
        <end position="119"/>
    </location>
</feature>
<dbReference type="PANTHER" id="PTHR13952:SF9">
    <property type="entry name" value="SERINE_ARGININE REPETITIVE MATRIX PROTEIN 1-LIKE"/>
    <property type="match status" value="1"/>
</dbReference>
<feature type="compositionally biased region" description="Basic and acidic residues" evidence="4">
    <location>
        <begin position="236"/>
        <end position="250"/>
    </location>
</feature>
<evidence type="ECO:0000256" key="2">
    <source>
        <dbReference type="ARBA" id="ARBA00023242"/>
    </source>
</evidence>
<dbReference type="Pfam" id="PF00076">
    <property type="entry name" value="RRM_1"/>
    <property type="match status" value="1"/>
</dbReference>
<feature type="region of interest" description="Disordered" evidence="4">
    <location>
        <begin position="58"/>
        <end position="473"/>
    </location>
</feature>
<evidence type="ECO:0000256" key="3">
    <source>
        <dbReference type="PROSITE-ProRule" id="PRU00176"/>
    </source>
</evidence>
<sequence>MDLGSSDTTPEEIDTRLGEINTRLEEINTRLEEINDAQKQDASFSVGKLDLNLAVSREEGSRAYSHETGAWDETAPVDLNQQRQHNSPFLPAGLDEVGEKSFVHDPEGLQSPLKDKHYQGETGALSYSPSGKSSYPDESEMFPNKRRNEETHRLWESSRIADTDYQEEEEEEEEKDVQKVNSDPCRGYSGLHDEKVTDYSGNSSLNSPHEKTESTYEEVEGGDSDFHAKNLLSPEKMQDNGDKSMRENLYHSRNSPSENGKMERLHFDLHSPQITPKRPASSGRQNSVSLERSPYIEQYPQEKLSSPQGDQDPSHSPRSSRKRHSPRSSRKRHSPPPQTLGGDGKRVPSQGYLRPSGGTYISPERRSRQDSHRRGDMSPRRHYSPPGDRKQERPIMRSPVRRRDSSFGTKGDHRERSRSRSPYTRNHYRRSPRRRYSPSHRSPPSRYYSGRRSPRRRPWSPPPNRNTGIGRPGNNLFVAGFSFVTTERDLERKFSRFGRVKDVRIVRDKRSGDSRGFGFLSLERDEDADAAIRALDQKEWNGLEIQFQLSKICFKLNSLRKNTGSSTVRNESLVHSNLRAYDMFLVINVNRI</sequence>
<feature type="compositionally biased region" description="Basic and acidic residues" evidence="4">
    <location>
        <begin position="260"/>
        <end position="269"/>
    </location>
</feature>
<protein>
    <recommendedName>
        <fullName evidence="5">RRM domain-containing protein</fullName>
    </recommendedName>
</protein>
<proteinExistence type="predicted"/>
<dbReference type="SUPFAM" id="SSF54928">
    <property type="entry name" value="RNA-binding domain, RBD"/>
    <property type="match status" value="1"/>
</dbReference>
<name>A0A9Q0R4C3_9MAGN</name>
<feature type="compositionally biased region" description="Basic residues" evidence="4">
    <location>
        <begin position="426"/>
        <end position="438"/>
    </location>
</feature>